<evidence type="ECO:0000313" key="2">
    <source>
        <dbReference type="EMBL" id="MCW8332423.1"/>
    </source>
</evidence>
<accession>A0A9X3CB24</accession>
<organism evidence="2 3">
    <name type="scientific">Vibrio paucivorans</name>
    <dbReference type="NCBI Taxonomy" id="2829489"/>
    <lineage>
        <taxon>Bacteria</taxon>
        <taxon>Pseudomonadati</taxon>
        <taxon>Pseudomonadota</taxon>
        <taxon>Gammaproteobacteria</taxon>
        <taxon>Vibrionales</taxon>
        <taxon>Vibrionaceae</taxon>
        <taxon>Vibrio</taxon>
    </lineage>
</organism>
<comment type="caution">
    <text evidence="2">The sequence shown here is derived from an EMBL/GenBank/DDBJ whole genome shotgun (WGS) entry which is preliminary data.</text>
</comment>
<reference evidence="2" key="1">
    <citation type="submission" date="2022-02" db="EMBL/GenBank/DDBJ databases">
        <title>Vibrio sp. nov., a new bacterium isolated from Bohai sea, China.</title>
        <authorList>
            <person name="Yuan Y."/>
        </authorList>
    </citation>
    <scope>NUCLEOTIDE SEQUENCE</scope>
    <source>
        <strain evidence="2">DBSS07</strain>
    </source>
</reference>
<feature type="chain" id="PRO_5040790181" description="Oxidoreductase" evidence="1">
    <location>
        <begin position="18"/>
        <end position="154"/>
    </location>
</feature>
<evidence type="ECO:0000256" key="1">
    <source>
        <dbReference type="SAM" id="SignalP"/>
    </source>
</evidence>
<dbReference type="EMBL" id="JAKRRX010000003">
    <property type="protein sequence ID" value="MCW8332423.1"/>
    <property type="molecule type" value="Genomic_DNA"/>
</dbReference>
<protein>
    <recommendedName>
        <fullName evidence="4">Oxidoreductase</fullName>
    </recommendedName>
</protein>
<dbReference type="Proteomes" id="UP001155586">
    <property type="component" value="Unassembled WGS sequence"/>
</dbReference>
<dbReference type="InterPro" id="IPR036374">
    <property type="entry name" value="OxRdtase_Mopterin-bd_sf"/>
</dbReference>
<name>A0A9X3CB24_9VIBR</name>
<dbReference type="RefSeq" id="WP_265686195.1">
    <property type="nucleotide sequence ID" value="NZ_JAKRRX010000003.1"/>
</dbReference>
<dbReference type="SUPFAM" id="SSF56524">
    <property type="entry name" value="Oxidoreductase molybdopterin-binding domain"/>
    <property type="match status" value="1"/>
</dbReference>
<keyword evidence="3" id="KW-1185">Reference proteome</keyword>
<evidence type="ECO:0008006" key="4">
    <source>
        <dbReference type="Google" id="ProtNLM"/>
    </source>
</evidence>
<proteinExistence type="predicted"/>
<feature type="signal peptide" evidence="1">
    <location>
        <begin position="1"/>
        <end position="17"/>
    </location>
</feature>
<gene>
    <name evidence="2" type="ORF">MD483_01060</name>
</gene>
<dbReference type="AlphaFoldDB" id="A0A9X3CB24"/>
<evidence type="ECO:0000313" key="3">
    <source>
        <dbReference type="Proteomes" id="UP001155586"/>
    </source>
</evidence>
<sequence length="154" mass="17480">MKWIFSVFLFLSFSIHAAPLVIHHADSSKTTLSFEQITQDIPSSGFATHLPWYEGAKSFTGMRVSDLIAHLGAKDIGAVSFVALNDYAATTTIADIQKYEPIVAYLMEGKRMKVRDKGPYWLVFNTDGYPETNNEVFYTQMVWQIDEIILHPKK</sequence>
<keyword evidence="1" id="KW-0732">Signal</keyword>